<dbReference type="EMBL" id="CP073720">
    <property type="protein sequence ID" value="UWP78841.1"/>
    <property type="molecule type" value="Genomic_DNA"/>
</dbReference>
<feature type="domain" description="Bacterial bifunctional deaminase-reductase C-terminal" evidence="1">
    <location>
        <begin position="2"/>
        <end position="187"/>
    </location>
</feature>
<dbReference type="InterPro" id="IPR050765">
    <property type="entry name" value="Riboflavin_Biosynth_HTPR"/>
</dbReference>
<keyword evidence="3" id="KW-1185">Reference proteome</keyword>
<accession>A0ABY5VPW3</accession>
<dbReference type="PANTHER" id="PTHR38011:SF2">
    <property type="entry name" value="BIFUNCTIONAL DEAMINASE-REDUCTASE DOMAIN PROTEIN"/>
    <property type="match status" value="1"/>
</dbReference>
<protein>
    <submittedName>
        <fullName evidence="2">Dihydrofolate reductase family protein</fullName>
    </submittedName>
</protein>
<evidence type="ECO:0000313" key="2">
    <source>
        <dbReference type="EMBL" id="UWP78841.1"/>
    </source>
</evidence>
<reference evidence="2" key="2">
    <citation type="submission" date="2022-09" db="EMBL/GenBank/DDBJ databases">
        <title>Biosynthetic gene clusters of Dactylosporangioum fulvum.</title>
        <authorList>
            <person name="Caradec T."/>
        </authorList>
    </citation>
    <scope>NUCLEOTIDE SEQUENCE</scope>
    <source>
        <strain evidence="2">NRRL B-16292</strain>
    </source>
</reference>
<gene>
    <name evidence="2" type="ORF">Dfulv_27115</name>
</gene>
<sequence length="208" mass="22009">MRKLLVTSFMTLDGVVQAPGGPDEDRDGGFTHGGWVVPHFDDQLGTVMTELVRRAGALLLGRRTYDIFAESWPLAPADDPIGSRLNALPKYVASRSLGAVPWQHSELLGGDAVAAVRELKQGDGGEIQVHGSAGLVQTLLRHDLVDALHLAVFPVLVGTGKRLFGDGTVPAGLRLTATATTGTGVVLTTYERAGRVEYGAMGPETGNW</sequence>
<dbReference type="InterPro" id="IPR024072">
    <property type="entry name" value="DHFR-like_dom_sf"/>
</dbReference>
<dbReference type="RefSeq" id="WP_259856256.1">
    <property type="nucleotide sequence ID" value="NZ_BAAAST010000122.1"/>
</dbReference>
<dbReference type="InterPro" id="IPR002734">
    <property type="entry name" value="RibDG_C"/>
</dbReference>
<organism evidence="2 3">
    <name type="scientific">Dactylosporangium fulvum</name>
    <dbReference type="NCBI Taxonomy" id="53359"/>
    <lineage>
        <taxon>Bacteria</taxon>
        <taxon>Bacillati</taxon>
        <taxon>Actinomycetota</taxon>
        <taxon>Actinomycetes</taxon>
        <taxon>Micromonosporales</taxon>
        <taxon>Micromonosporaceae</taxon>
        <taxon>Dactylosporangium</taxon>
    </lineage>
</organism>
<evidence type="ECO:0000313" key="3">
    <source>
        <dbReference type="Proteomes" id="UP001059617"/>
    </source>
</evidence>
<dbReference type="PANTHER" id="PTHR38011">
    <property type="entry name" value="DIHYDROFOLATE REDUCTASE FAMILY PROTEIN (AFU_ORTHOLOGUE AFUA_8G06820)"/>
    <property type="match status" value="1"/>
</dbReference>
<proteinExistence type="predicted"/>
<reference evidence="2" key="1">
    <citation type="submission" date="2021-04" db="EMBL/GenBank/DDBJ databases">
        <authorList>
            <person name="Hartkoorn R.C."/>
            <person name="Beaudoing E."/>
            <person name="Hot D."/>
        </authorList>
    </citation>
    <scope>NUCLEOTIDE SEQUENCE</scope>
    <source>
        <strain evidence="2">NRRL B-16292</strain>
    </source>
</reference>
<dbReference type="Gene3D" id="3.40.430.10">
    <property type="entry name" value="Dihydrofolate Reductase, subunit A"/>
    <property type="match status" value="1"/>
</dbReference>
<dbReference type="SUPFAM" id="SSF53597">
    <property type="entry name" value="Dihydrofolate reductase-like"/>
    <property type="match status" value="1"/>
</dbReference>
<dbReference type="Pfam" id="PF01872">
    <property type="entry name" value="RibD_C"/>
    <property type="match status" value="1"/>
</dbReference>
<dbReference type="Proteomes" id="UP001059617">
    <property type="component" value="Chromosome"/>
</dbReference>
<name>A0ABY5VPW3_9ACTN</name>
<evidence type="ECO:0000259" key="1">
    <source>
        <dbReference type="Pfam" id="PF01872"/>
    </source>
</evidence>